<keyword evidence="2" id="KW-0963">Cytoplasm</keyword>
<gene>
    <name evidence="4" type="ORF">BCR44DRAFT_1012051</name>
</gene>
<dbReference type="PANTHER" id="PTHR12983:SF9">
    <property type="entry name" value="E3 UBIQUITIN-PROTEIN LIGASE RNF10"/>
    <property type="match status" value="1"/>
</dbReference>
<reference evidence="4 5" key="1">
    <citation type="submission" date="2016-07" db="EMBL/GenBank/DDBJ databases">
        <title>Pervasive Adenine N6-methylation of Active Genes in Fungi.</title>
        <authorList>
            <consortium name="DOE Joint Genome Institute"/>
            <person name="Mondo S.J."/>
            <person name="Dannebaum R.O."/>
            <person name="Kuo R.C."/>
            <person name="Labutti K."/>
            <person name="Haridas S."/>
            <person name="Kuo A."/>
            <person name="Salamov A."/>
            <person name="Ahrendt S.R."/>
            <person name="Lipzen A."/>
            <person name="Sullivan W."/>
            <person name="Andreopoulos W.B."/>
            <person name="Clum A."/>
            <person name="Lindquist E."/>
            <person name="Daum C."/>
            <person name="Ramamoorthy G.K."/>
            <person name="Gryganskyi A."/>
            <person name="Culley D."/>
            <person name="Magnuson J.K."/>
            <person name="James T.Y."/>
            <person name="O'Malley M.A."/>
            <person name="Stajich J.E."/>
            <person name="Spatafora J.W."/>
            <person name="Visel A."/>
            <person name="Grigoriev I.V."/>
        </authorList>
    </citation>
    <scope>NUCLEOTIDE SEQUENCE [LARGE SCALE GENOMIC DNA]</scope>
    <source>
        <strain evidence="4 5">PL171</strain>
    </source>
</reference>
<evidence type="ECO:0000256" key="3">
    <source>
        <dbReference type="SAM" id="MobiDB-lite"/>
    </source>
</evidence>
<name>A0A1Y2I4K6_9FUNG</name>
<dbReference type="GO" id="GO:0045944">
    <property type="term" value="P:positive regulation of transcription by RNA polymerase II"/>
    <property type="evidence" value="ECO:0007669"/>
    <property type="project" value="TreeGrafter"/>
</dbReference>
<organism evidence="4 5">
    <name type="scientific">Catenaria anguillulae PL171</name>
    <dbReference type="NCBI Taxonomy" id="765915"/>
    <lineage>
        <taxon>Eukaryota</taxon>
        <taxon>Fungi</taxon>
        <taxon>Fungi incertae sedis</taxon>
        <taxon>Blastocladiomycota</taxon>
        <taxon>Blastocladiomycetes</taxon>
        <taxon>Blastocladiales</taxon>
        <taxon>Catenariaceae</taxon>
        <taxon>Catenaria</taxon>
    </lineage>
</organism>
<dbReference type="OrthoDB" id="302966at2759"/>
<dbReference type="AlphaFoldDB" id="A0A1Y2I4K6"/>
<dbReference type="Proteomes" id="UP000193411">
    <property type="component" value="Unassembled WGS sequence"/>
</dbReference>
<evidence type="ECO:0000313" key="4">
    <source>
        <dbReference type="EMBL" id="ORZ41699.1"/>
    </source>
</evidence>
<dbReference type="GO" id="GO:0000976">
    <property type="term" value="F:transcription cis-regulatory region binding"/>
    <property type="evidence" value="ECO:0007669"/>
    <property type="project" value="TreeGrafter"/>
</dbReference>
<dbReference type="STRING" id="765915.A0A1Y2I4K6"/>
<sequence length="234" mass="24498">MNMLSKSKHFHRHHHNHTPNPSSTTLLPTTSLPVSSSSSGGGLSFSLASGSGSGNSGGGKHHATQRKQAGSGSKRSSTSGGANANAMKKGTSLNHLLNFTLPPRQVQQPLPASANARKSSSRAAPRGAGGAAWAAVHSKERFINANFRFVVKPEGSYVKQIADPDVPIDWDLVDQVIMPTTDLPACPICLTSPPTAPRITKCGQCFVCPAFCTTTRSSLTTYGALARVATRLSP</sequence>
<feature type="compositionally biased region" description="Low complexity" evidence="3">
    <location>
        <begin position="70"/>
        <end position="81"/>
    </location>
</feature>
<evidence type="ECO:0000313" key="5">
    <source>
        <dbReference type="Proteomes" id="UP000193411"/>
    </source>
</evidence>
<feature type="compositionally biased region" description="Basic residues" evidence="3">
    <location>
        <begin position="1"/>
        <end position="17"/>
    </location>
</feature>
<feature type="compositionally biased region" description="Low complexity" evidence="3">
    <location>
        <begin position="112"/>
        <end position="126"/>
    </location>
</feature>
<feature type="region of interest" description="Disordered" evidence="3">
    <location>
        <begin position="105"/>
        <end position="126"/>
    </location>
</feature>
<evidence type="ECO:0000256" key="1">
    <source>
        <dbReference type="ARBA" id="ARBA00004496"/>
    </source>
</evidence>
<feature type="region of interest" description="Disordered" evidence="3">
    <location>
        <begin position="1"/>
        <end position="87"/>
    </location>
</feature>
<evidence type="ECO:0000256" key="2">
    <source>
        <dbReference type="ARBA" id="ARBA00022490"/>
    </source>
</evidence>
<proteinExistence type="predicted"/>
<dbReference type="GO" id="GO:0005737">
    <property type="term" value="C:cytoplasm"/>
    <property type="evidence" value="ECO:0007669"/>
    <property type="project" value="UniProtKB-SubCell"/>
</dbReference>
<comment type="caution">
    <text evidence="4">The sequence shown here is derived from an EMBL/GenBank/DDBJ whole genome shotgun (WGS) entry which is preliminary data.</text>
</comment>
<protein>
    <submittedName>
        <fullName evidence="4">Uncharacterized protein</fullName>
    </submittedName>
</protein>
<dbReference type="InterPro" id="IPR039739">
    <property type="entry name" value="MAG2/RNF10"/>
</dbReference>
<accession>A0A1Y2I4K6</accession>
<comment type="subcellular location">
    <subcellularLocation>
        <location evidence="1">Cytoplasm</location>
    </subcellularLocation>
</comment>
<keyword evidence="5" id="KW-1185">Reference proteome</keyword>
<feature type="compositionally biased region" description="Low complexity" evidence="3">
    <location>
        <begin position="18"/>
        <end position="50"/>
    </location>
</feature>
<dbReference type="EMBL" id="MCFL01000001">
    <property type="protein sequence ID" value="ORZ41699.1"/>
    <property type="molecule type" value="Genomic_DNA"/>
</dbReference>
<dbReference type="PANTHER" id="PTHR12983">
    <property type="entry name" value="RING FINGER 10 FAMILY MEMBER"/>
    <property type="match status" value="1"/>
</dbReference>